<accession>A0A2I0A2B2</accession>
<evidence type="ECO:0000313" key="2">
    <source>
        <dbReference type="Proteomes" id="UP000236161"/>
    </source>
</evidence>
<dbReference type="AlphaFoldDB" id="A0A2I0A2B2"/>
<dbReference type="Proteomes" id="UP000236161">
    <property type="component" value="Unassembled WGS sequence"/>
</dbReference>
<proteinExistence type="predicted"/>
<dbReference type="EMBL" id="KZ452037">
    <property type="protein sequence ID" value="PKA49676.1"/>
    <property type="molecule type" value="Genomic_DNA"/>
</dbReference>
<name>A0A2I0A2B2_9ASPA</name>
<gene>
    <name evidence="1" type="ORF">AXF42_Ash004217</name>
</gene>
<sequence>MSLHVPGFDGDLPFRAGTGYVTVNEEDWCGVYYFSLWSRKGTPVRIPSSSGSGRPGCLHSIVALAIRQWSALFSLCSLN</sequence>
<organism evidence="1 2">
    <name type="scientific">Apostasia shenzhenica</name>
    <dbReference type="NCBI Taxonomy" id="1088818"/>
    <lineage>
        <taxon>Eukaryota</taxon>
        <taxon>Viridiplantae</taxon>
        <taxon>Streptophyta</taxon>
        <taxon>Embryophyta</taxon>
        <taxon>Tracheophyta</taxon>
        <taxon>Spermatophyta</taxon>
        <taxon>Magnoliopsida</taxon>
        <taxon>Liliopsida</taxon>
        <taxon>Asparagales</taxon>
        <taxon>Orchidaceae</taxon>
        <taxon>Apostasioideae</taxon>
        <taxon>Apostasia</taxon>
    </lineage>
</organism>
<protein>
    <submittedName>
        <fullName evidence="1">Uncharacterized protein</fullName>
    </submittedName>
</protein>
<evidence type="ECO:0000313" key="1">
    <source>
        <dbReference type="EMBL" id="PKA49676.1"/>
    </source>
</evidence>
<reference evidence="1 2" key="1">
    <citation type="journal article" date="2017" name="Nature">
        <title>The Apostasia genome and the evolution of orchids.</title>
        <authorList>
            <person name="Zhang G.Q."/>
            <person name="Liu K.W."/>
            <person name="Li Z."/>
            <person name="Lohaus R."/>
            <person name="Hsiao Y.Y."/>
            <person name="Niu S.C."/>
            <person name="Wang J.Y."/>
            <person name="Lin Y.C."/>
            <person name="Xu Q."/>
            <person name="Chen L.J."/>
            <person name="Yoshida K."/>
            <person name="Fujiwara S."/>
            <person name="Wang Z.W."/>
            <person name="Zhang Y.Q."/>
            <person name="Mitsuda N."/>
            <person name="Wang M."/>
            <person name="Liu G.H."/>
            <person name="Pecoraro L."/>
            <person name="Huang H.X."/>
            <person name="Xiao X.J."/>
            <person name="Lin M."/>
            <person name="Wu X.Y."/>
            <person name="Wu W.L."/>
            <person name="Chen Y.Y."/>
            <person name="Chang S.B."/>
            <person name="Sakamoto S."/>
            <person name="Ohme-Takagi M."/>
            <person name="Yagi M."/>
            <person name="Zeng S.J."/>
            <person name="Shen C.Y."/>
            <person name="Yeh C.M."/>
            <person name="Luo Y.B."/>
            <person name="Tsai W.C."/>
            <person name="Van de Peer Y."/>
            <person name="Liu Z.J."/>
        </authorList>
    </citation>
    <scope>NUCLEOTIDE SEQUENCE [LARGE SCALE GENOMIC DNA]</scope>
    <source>
        <strain evidence="2">cv. Shenzhen</strain>
        <tissue evidence="1">Stem</tissue>
    </source>
</reference>
<keyword evidence="2" id="KW-1185">Reference proteome</keyword>